<accession>A0A9N9KBQ1</accession>
<gene>
    <name evidence="1" type="ORF">CPELLU_LOCUS19774</name>
</gene>
<protein>
    <submittedName>
        <fullName evidence="1">15092_t:CDS:1</fullName>
    </submittedName>
</protein>
<keyword evidence="2" id="KW-1185">Reference proteome</keyword>
<evidence type="ECO:0000313" key="1">
    <source>
        <dbReference type="EMBL" id="CAG8821955.1"/>
    </source>
</evidence>
<feature type="non-terminal residue" evidence="1">
    <location>
        <position position="1"/>
    </location>
</feature>
<dbReference type="EMBL" id="CAJVQA010051074">
    <property type="protein sequence ID" value="CAG8821955.1"/>
    <property type="molecule type" value="Genomic_DNA"/>
</dbReference>
<proteinExistence type="predicted"/>
<sequence length="53" mass="6292">DNDNSTLLEIAEFLIKSDNESNNKFNNKNKSNNYKKNTNFEYNIDISYKEKNI</sequence>
<comment type="caution">
    <text evidence="1">The sequence shown here is derived from an EMBL/GenBank/DDBJ whole genome shotgun (WGS) entry which is preliminary data.</text>
</comment>
<organism evidence="1 2">
    <name type="scientific">Cetraspora pellucida</name>
    <dbReference type="NCBI Taxonomy" id="1433469"/>
    <lineage>
        <taxon>Eukaryota</taxon>
        <taxon>Fungi</taxon>
        <taxon>Fungi incertae sedis</taxon>
        <taxon>Mucoromycota</taxon>
        <taxon>Glomeromycotina</taxon>
        <taxon>Glomeromycetes</taxon>
        <taxon>Diversisporales</taxon>
        <taxon>Gigasporaceae</taxon>
        <taxon>Cetraspora</taxon>
    </lineage>
</organism>
<evidence type="ECO:0000313" key="2">
    <source>
        <dbReference type="Proteomes" id="UP000789759"/>
    </source>
</evidence>
<dbReference type="AlphaFoldDB" id="A0A9N9KBQ1"/>
<dbReference type="Proteomes" id="UP000789759">
    <property type="component" value="Unassembled WGS sequence"/>
</dbReference>
<reference evidence="1" key="1">
    <citation type="submission" date="2021-06" db="EMBL/GenBank/DDBJ databases">
        <authorList>
            <person name="Kallberg Y."/>
            <person name="Tangrot J."/>
            <person name="Rosling A."/>
        </authorList>
    </citation>
    <scope>NUCLEOTIDE SEQUENCE</scope>
    <source>
        <strain evidence="1">FL966</strain>
    </source>
</reference>
<name>A0A9N9KBQ1_9GLOM</name>